<feature type="chain" id="PRO_5035855709" description="Photosynthetic reaction center cytochrome c subunit" evidence="9">
    <location>
        <begin position="26"/>
        <end position="132"/>
    </location>
</feature>
<evidence type="ECO:0000256" key="8">
    <source>
        <dbReference type="ARBA" id="ARBA00023004"/>
    </source>
</evidence>
<name>A0A8T4HEL7_9SPHI</name>
<proteinExistence type="predicted"/>
<dbReference type="GO" id="GO:0019684">
    <property type="term" value="P:photosynthesis, light reaction"/>
    <property type="evidence" value="ECO:0007669"/>
    <property type="project" value="InterPro"/>
</dbReference>
<dbReference type="SUPFAM" id="SSF48695">
    <property type="entry name" value="Multiheme cytochromes"/>
    <property type="match status" value="1"/>
</dbReference>
<evidence type="ECO:0000256" key="5">
    <source>
        <dbReference type="ARBA" id="ARBA00022617"/>
    </source>
</evidence>
<evidence type="ECO:0000256" key="7">
    <source>
        <dbReference type="ARBA" id="ARBA00022982"/>
    </source>
</evidence>
<evidence type="ECO:0000256" key="6">
    <source>
        <dbReference type="ARBA" id="ARBA00022723"/>
    </source>
</evidence>
<dbReference type="NCBIfam" id="NF033196">
    <property type="entry name" value="c_type_nonphoto"/>
    <property type="match status" value="1"/>
</dbReference>
<evidence type="ECO:0000256" key="9">
    <source>
        <dbReference type="SAM" id="SignalP"/>
    </source>
</evidence>
<evidence type="ECO:0000256" key="1">
    <source>
        <dbReference type="ARBA" id="ARBA00003196"/>
    </source>
</evidence>
<keyword evidence="9" id="KW-0732">Signal</keyword>
<keyword evidence="11" id="KW-1185">Reference proteome</keyword>
<keyword evidence="5" id="KW-0349">Heme</keyword>
<accession>A0A8T4HEL7</accession>
<dbReference type="Gene3D" id="1.10.468.10">
    <property type="entry name" value="Photosynthetic Reaction Center, subunit C, domain 2"/>
    <property type="match status" value="1"/>
</dbReference>
<keyword evidence="7" id="KW-0249">Electron transport</keyword>
<protein>
    <recommendedName>
        <fullName evidence="2">Photosynthetic reaction center cytochrome c subunit</fullName>
    </recommendedName>
</protein>
<evidence type="ECO:0000313" key="11">
    <source>
        <dbReference type="Proteomes" id="UP000679691"/>
    </source>
</evidence>
<organism evidence="10 11">
    <name type="scientific">Rhinopithecimicrobium faecis</name>
    <dbReference type="NCBI Taxonomy" id="2820698"/>
    <lineage>
        <taxon>Bacteria</taxon>
        <taxon>Pseudomonadati</taxon>
        <taxon>Bacteroidota</taxon>
        <taxon>Sphingobacteriia</taxon>
        <taxon>Sphingobacteriales</taxon>
        <taxon>Sphingobacteriaceae</taxon>
        <taxon>Rhinopithecimicrobium</taxon>
    </lineage>
</organism>
<dbReference type="InterPro" id="IPR036280">
    <property type="entry name" value="Multihaem_cyt_sf"/>
</dbReference>
<reference evidence="10" key="1">
    <citation type="submission" date="2021-03" db="EMBL/GenBank/DDBJ databases">
        <authorList>
            <person name="Lu T."/>
            <person name="Wang Q."/>
            <person name="Han X."/>
        </authorList>
    </citation>
    <scope>NUCLEOTIDE SEQUENCE</scope>
    <source>
        <strain evidence="10">WQ 2009</strain>
    </source>
</reference>
<feature type="signal peptide" evidence="9">
    <location>
        <begin position="1"/>
        <end position="25"/>
    </location>
</feature>
<dbReference type="GO" id="GO:0009055">
    <property type="term" value="F:electron transfer activity"/>
    <property type="evidence" value="ECO:0007669"/>
    <property type="project" value="InterPro"/>
</dbReference>
<dbReference type="InterPro" id="IPR023119">
    <property type="entry name" value="Multihaem_cyt_PRC_cyt_su-like"/>
</dbReference>
<dbReference type="Pfam" id="PF02276">
    <property type="entry name" value="CytoC_RC"/>
    <property type="match status" value="1"/>
</dbReference>
<keyword evidence="6" id="KW-0479">Metal-binding</keyword>
<evidence type="ECO:0000256" key="4">
    <source>
        <dbReference type="ARBA" id="ARBA00022531"/>
    </source>
</evidence>
<evidence type="ECO:0000313" key="10">
    <source>
        <dbReference type="EMBL" id="MBP3943788.1"/>
    </source>
</evidence>
<dbReference type="Proteomes" id="UP000679691">
    <property type="component" value="Unassembled WGS sequence"/>
</dbReference>
<dbReference type="InterPro" id="IPR003158">
    <property type="entry name" value="Photosyn_RC_cyt_c-su"/>
</dbReference>
<dbReference type="AlphaFoldDB" id="A0A8T4HEL7"/>
<keyword evidence="4" id="KW-0602">Photosynthesis</keyword>
<dbReference type="RefSeq" id="WP_353547288.1">
    <property type="nucleotide sequence ID" value="NZ_JAGKSB010000010.1"/>
</dbReference>
<keyword evidence="8" id="KW-0408">Iron</keyword>
<sequence length="132" mass="14558">MKINKLTAIASIFFFILTLSAFMPASQEKKEEPAVNLKVLPKNSSNDEVKKVMREFNAALGVKCNHCHVSSTTDPKRMDFASDANPKKEEARKMLKMTAKINKKYFKNAHQGGALKAVSCTTCHNGAATPKV</sequence>
<evidence type="ECO:0000256" key="2">
    <source>
        <dbReference type="ARBA" id="ARBA00015978"/>
    </source>
</evidence>
<dbReference type="EMBL" id="JAGKSB010000010">
    <property type="protein sequence ID" value="MBP3943788.1"/>
    <property type="molecule type" value="Genomic_DNA"/>
</dbReference>
<evidence type="ECO:0000256" key="3">
    <source>
        <dbReference type="ARBA" id="ARBA00022448"/>
    </source>
</evidence>
<dbReference type="GO" id="GO:0030077">
    <property type="term" value="C:plasma membrane light-harvesting complex"/>
    <property type="evidence" value="ECO:0007669"/>
    <property type="project" value="InterPro"/>
</dbReference>
<keyword evidence="3" id="KW-0813">Transport</keyword>
<dbReference type="GO" id="GO:0020037">
    <property type="term" value="F:heme binding"/>
    <property type="evidence" value="ECO:0007669"/>
    <property type="project" value="InterPro"/>
</dbReference>
<comment type="function">
    <text evidence="1">The reaction center of purple bacteria contains a tightly bound cytochrome molecule which re-reduces the photo oxidized primary electron donor.</text>
</comment>
<dbReference type="GO" id="GO:0005506">
    <property type="term" value="F:iron ion binding"/>
    <property type="evidence" value="ECO:0007669"/>
    <property type="project" value="InterPro"/>
</dbReference>
<gene>
    <name evidence="10" type="ORF">J5U18_09455</name>
</gene>
<comment type="caution">
    <text evidence="10">The sequence shown here is derived from an EMBL/GenBank/DDBJ whole genome shotgun (WGS) entry which is preliminary data.</text>
</comment>